<dbReference type="SUPFAM" id="SSF54909">
    <property type="entry name" value="Dimeric alpha+beta barrel"/>
    <property type="match status" value="1"/>
</dbReference>
<dbReference type="Gene3D" id="3.30.70.1060">
    <property type="entry name" value="Dimeric alpha+beta barrel"/>
    <property type="match status" value="1"/>
</dbReference>
<dbReference type="PANTHER" id="PTHR35174:SF4">
    <property type="entry name" value="BLL7163 PROTEIN"/>
    <property type="match status" value="1"/>
</dbReference>
<evidence type="ECO:0000256" key="1">
    <source>
        <dbReference type="ARBA" id="ARBA00007689"/>
    </source>
</evidence>
<organism evidence="4 5">
    <name type="scientific">Myxococcus llanfairpwllgwyngyllgogerychwyrndrobwllllantysiliogogogochensis</name>
    <dbReference type="NCBI Taxonomy" id="2590453"/>
    <lineage>
        <taxon>Bacteria</taxon>
        <taxon>Pseudomonadati</taxon>
        <taxon>Myxococcota</taxon>
        <taxon>Myxococcia</taxon>
        <taxon>Myxococcales</taxon>
        <taxon>Cystobacterineae</taxon>
        <taxon>Myxococcaceae</taxon>
        <taxon>Myxococcus</taxon>
    </lineage>
</organism>
<gene>
    <name evidence="4" type="ORF">FJV41_03810</name>
</gene>
<dbReference type="EMBL" id="VIFM01000009">
    <property type="protein sequence ID" value="TQF17281.1"/>
    <property type="molecule type" value="Genomic_DNA"/>
</dbReference>
<evidence type="ECO:0000313" key="5">
    <source>
        <dbReference type="Proteomes" id="UP000315369"/>
    </source>
</evidence>
<dbReference type="AlphaFoldDB" id="A0A540X7K0"/>
<comment type="similarity">
    <text evidence="1">Belongs to the YciI family.</text>
</comment>
<proteinExistence type="inferred from homology"/>
<dbReference type="Proteomes" id="UP000315369">
    <property type="component" value="Unassembled WGS sequence"/>
</dbReference>
<protein>
    <submittedName>
        <fullName evidence="4">YciI family protein</fullName>
    </submittedName>
</protein>
<feature type="region of interest" description="Disordered" evidence="2">
    <location>
        <begin position="117"/>
        <end position="149"/>
    </location>
</feature>
<feature type="domain" description="YCII-related" evidence="3">
    <location>
        <begin position="1"/>
        <end position="101"/>
    </location>
</feature>
<dbReference type="Pfam" id="PF03795">
    <property type="entry name" value="YCII"/>
    <property type="match status" value="1"/>
</dbReference>
<dbReference type="InterPro" id="IPR005545">
    <property type="entry name" value="YCII"/>
</dbReference>
<sequence length="149" mass="16362">MRFLILRKADASTEAGEVPDAALLAAMGKYNEELMKAGILVAGEGLHPSAQGARVKFSGGQPRVLDGPFAETKELIAGFTMIDVRSKEEAIEWLKRWPSIDGRGEVELELRRVYELSDFDTGPTPEQKDANARMRDHLQQAGKPLTPQG</sequence>
<evidence type="ECO:0000256" key="2">
    <source>
        <dbReference type="SAM" id="MobiDB-lite"/>
    </source>
</evidence>
<dbReference type="PANTHER" id="PTHR35174">
    <property type="entry name" value="BLL7171 PROTEIN-RELATED"/>
    <property type="match status" value="1"/>
</dbReference>
<dbReference type="InterPro" id="IPR011008">
    <property type="entry name" value="Dimeric_a/b-barrel"/>
</dbReference>
<accession>A0A540X7K0</accession>
<dbReference type="RefSeq" id="WP_141641026.1">
    <property type="nucleotide sequence ID" value="NZ_VIFM01000009.1"/>
</dbReference>
<comment type="caution">
    <text evidence="4">The sequence shown here is derived from an EMBL/GenBank/DDBJ whole genome shotgun (WGS) entry which is preliminary data.</text>
</comment>
<evidence type="ECO:0000313" key="4">
    <source>
        <dbReference type="EMBL" id="TQF17281.1"/>
    </source>
</evidence>
<name>A0A540X7K0_9BACT</name>
<dbReference type="OrthoDB" id="9807535at2"/>
<reference evidence="4 5" key="1">
    <citation type="submission" date="2019-06" db="EMBL/GenBank/DDBJ databases">
        <authorList>
            <person name="Livingstone P."/>
            <person name="Whitworth D."/>
        </authorList>
    </citation>
    <scope>NUCLEOTIDE SEQUENCE [LARGE SCALE GENOMIC DNA]</scope>
    <source>
        <strain evidence="4 5">AM401</strain>
    </source>
</reference>
<feature type="compositionally biased region" description="Basic and acidic residues" evidence="2">
    <location>
        <begin position="126"/>
        <end position="138"/>
    </location>
</feature>
<evidence type="ECO:0000259" key="3">
    <source>
        <dbReference type="Pfam" id="PF03795"/>
    </source>
</evidence>
<keyword evidence="5" id="KW-1185">Reference proteome</keyword>